<dbReference type="EMBL" id="JAWQEG010008958">
    <property type="protein sequence ID" value="KAK3849386.1"/>
    <property type="molecule type" value="Genomic_DNA"/>
</dbReference>
<organism evidence="2 3">
    <name type="scientific">Petrolisthes cinctipes</name>
    <name type="common">Flat porcelain crab</name>
    <dbReference type="NCBI Taxonomy" id="88211"/>
    <lineage>
        <taxon>Eukaryota</taxon>
        <taxon>Metazoa</taxon>
        <taxon>Ecdysozoa</taxon>
        <taxon>Arthropoda</taxon>
        <taxon>Crustacea</taxon>
        <taxon>Multicrustacea</taxon>
        <taxon>Malacostraca</taxon>
        <taxon>Eumalacostraca</taxon>
        <taxon>Eucarida</taxon>
        <taxon>Decapoda</taxon>
        <taxon>Pleocyemata</taxon>
        <taxon>Anomura</taxon>
        <taxon>Galatheoidea</taxon>
        <taxon>Porcellanidae</taxon>
        <taxon>Petrolisthes</taxon>
    </lineage>
</organism>
<proteinExistence type="predicted"/>
<comment type="caution">
    <text evidence="2">The sequence shown here is derived from an EMBL/GenBank/DDBJ whole genome shotgun (WGS) entry which is preliminary data.</text>
</comment>
<name>A0AAE1EHG9_PETCI</name>
<evidence type="ECO:0000313" key="2">
    <source>
        <dbReference type="EMBL" id="KAK3849386.1"/>
    </source>
</evidence>
<evidence type="ECO:0000256" key="1">
    <source>
        <dbReference type="SAM" id="MobiDB-lite"/>
    </source>
</evidence>
<dbReference type="AlphaFoldDB" id="A0AAE1EHG9"/>
<accession>A0AAE1EHG9</accession>
<sequence length="110" mass="12338">MEAGGGRKDGKELKNESVSGSGRYASGHDPPTKDSPRWLQRVATGLENFLSNAHDPWLSEADRDPLACDSCCTCFDTTFGWDKKKGPKFPLQQKNEVLKQKFWTALFLLF</sequence>
<protein>
    <submittedName>
        <fullName evidence="2">Uncharacterized protein</fullName>
    </submittedName>
</protein>
<feature type="region of interest" description="Disordered" evidence="1">
    <location>
        <begin position="1"/>
        <end position="38"/>
    </location>
</feature>
<reference evidence="2" key="1">
    <citation type="submission" date="2023-10" db="EMBL/GenBank/DDBJ databases">
        <title>Genome assemblies of two species of porcelain crab, Petrolisthes cinctipes and Petrolisthes manimaculis (Anomura: Porcellanidae).</title>
        <authorList>
            <person name="Angst P."/>
        </authorList>
    </citation>
    <scope>NUCLEOTIDE SEQUENCE</scope>
    <source>
        <strain evidence="2">PB745_01</strain>
        <tissue evidence="2">Gill</tissue>
    </source>
</reference>
<feature type="compositionally biased region" description="Basic and acidic residues" evidence="1">
    <location>
        <begin position="1"/>
        <end position="15"/>
    </location>
</feature>
<gene>
    <name evidence="2" type="ORF">Pcinc_043860</name>
</gene>
<dbReference type="Proteomes" id="UP001286313">
    <property type="component" value="Unassembled WGS sequence"/>
</dbReference>
<evidence type="ECO:0000313" key="3">
    <source>
        <dbReference type="Proteomes" id="UP001286313"/>
    </source>
</evidence>
<keyword evidence="3" id="KW-1185">Reference proteome</keyword>